<evidence type="ECO:0000313" key="2">
    <source>
        <dbReference type="Proteomes" id="UP000536604"/>
    </source>
</evidence>
<dbReference type="RefSeq" id="WP_184290443.1">
    <property type="nucleotide sequence ID" value="NZ_JACHJO010000005.1"/>
</dbReference>
<comment type="caution">
    <text evidence="1">The sequence shown here is derived from an EMBL/GenBank/DDBJ whole genome shotgun (WGS) entry which is preliminary data.</text>
</comment>
<accession>A0A841IM64</accession>
<dbReference type="EMBL" id="JACHJO010000005">
    <property type="protein sequence ID" value="MBB6119899.1"/>
    <property type="molecule type" value="Genomic_DNA"/>
</dbReference>
<evidence type="ECO:0000313" key="1">
    <source>
        <dbReference type="EMBL" id="MBB6119899.1"/>
    </source>
</evidence>
<organism evidence="1 2">
    <name type="scientific">Nocardiopsis algeriensis</name>
    <dbReference type="NCBI Taxonomy" id="1478215"/>
    <lineage>
        <taxon>Bacteria</taxon>
        <taxon>Bacillati</taxon>
        <taxon>Actinomycetota</taxon>
        <taxon>Actinomycetes</taxon>
        <taxon>Streptosporangiales</taxon>
        <taxon>Nocardiopsidaceae</taxon>
        <taxon>Nocardiopsis</taxon>
    </lineage>
</organism>
<dbReference type="AlphaFoldDB" id="A0A841IM64"/>
<dbReference type="Proteomes" id="UP000536604">
    <property type="component" value="Unassembled WGS sequence"/>
</dbReference>
<protein>
    <submittedName>
        <fullName evidence="1">DnaJ-class molecular chaperone</fullName>
    </submittedName>
</protein>
<name>A0A841IM64_9ACTN</name>
<reference evidence="1 2" key="1">
    <citation type="submission" date="2020-08" db="EMBL/GenBank/DDBJ databases">
        <title>Genomic Encyclopedia of Type Strains, Phase III (KMG-III): the genomes of soil and plant-associated and newly described type strains.</title>
        <authorList>
            <person name="Whitman W."/>
        </authorList>
    </citation>
    <scope>NUCLEOTIDE SEQUENCE [LARGE SCALE GENOMIC DNA]</scope>
    <source>
        <strain evidence="1 2">CECT 8712</strain>
    </source>
</reference>
<sequence length="64" mass="6960">MLIRTLCRTCTGNGTHVAIHARADAQPPRHLTVGQTLTRRTCTDCDGTGHQPLTATDRIPPPRT</sequence>
<gene>
    <name evidence="1" type="ORF">FHS13_001850</name>
</gene>
<proteinExistence type="predicted"/>
<keyword evidence="2" id="KW-1185">Reference proteome</keyword>